<evidence type="ECO:0000256" key="6">
    <source>
        <dbReference type="ARBA" id="ARBA00022989"/>
    </source>
</evidence>
<evidence type="ECO:0000256" key="2">
    <source>
        <dbReference type="ARBA" id="ARBA00022475"/>
    </source>
</evidence>
<feature type="transmembrane region" description="Helical" evidence="8">
    <location>
        <begin position="313"/>
        <end position="330"/>
    </location>
</feature>
<keyword evidence="7 8" id="KW-0472">Membrane</keyword>
<feature type="transmembrane region" description="Helical" evidence="8">
    <location>
        <begin position="106"/>
        <end position="126"/>
    </location>
</feature>
<dbReference type="GO" id="GO:0016763">
    <property type="term" value="F:pentosyltransferase activity"/>
    <property type="evidence" value="ECO:0007669"/>
    <property type="project" value="TreeGrafter"/>
</dbReference>
<feature type="transmembrane region" description="Helical" evidence="8">
    <location>
        <begin position="406"/>
        <end position="427"/>
    </location>
</feature>
<feature type="transmembrane region" description="Helical" evidence="8">
    <location>
        <begin position="439"/>
        <end position="459"/>
    </location>
</feature>
<evidence type="ECO:0000256" key="4">
    <source>
        <dbReference type="ARBA" id="ARBA00022679"/>
    </source>
</evidence>
<feature type="transmembrane region" description="Helical" evidence="8">
    <location>
        <begin position="224"/>
        <end position="245"/>
    </location>
</feature>
<evidence type="ECO:0000259" key="9">
    <source>
        <dbReference type="Pfam" id="PF13231"/>
    </source>
</evidence>
<keyword evidence="11" id="KW-1185">Reference proteome</keyword>
<evidence type="ECO:0000313" key="10">
    <source>
        <dbReference type="EMBL" id="GLI39727.1"/>
    </source>
</evidence>
<keyword evidence="5 8" id="KW-0812">Transmembrane</keyword>
<feature type="transmembrane region" description="Helical" evidence="8">
    <location>
        <begin position="364"/>
        <end position="386"/>
    </location>
</feature>
<comment type="subcellular location">
    <subcellularLocation>
        <location evidence="1">Cell membrane</location>
        <topology evidence="1">Multi-pass membrane protein</topology>
    </subcellularLocation>
</comment>
<feature type="transmembrane region" description="Helical" evidence="8">
    <location>
        <begin position="155"/>
        <end position="174"/>
    </location>
</feature>
<dbReference type="AlphaFoldDB" id="A0A9W6G3H1"/>
<feature type="transmembrane region" description="Helical" evidence="8">
    <location>
        <begin position="21"/>
        <end position="40"/>
    </location>
</feature>
<feature type="transmembrane region" description="Helical" evidence="8">
    <location>
        <begin position="336"/>
        <end position="352"/>
    </location>
</feature>
<gene>
    <name evidence="10" type="ORF">GHYDROH2_32280</name>
</gene>
<evidence type="ECO:0000256" key="3">
    <source>
        <dbReference type="ARBA" id="ARBA00022676"/>
    </source>
</evidence>
<keyword evidence="6 8" id="KW-1133">Transmembrane helix</keyword>
<reference evidence="10" key="1">
    <citation type="submission" date="2022-12" db="EMBL/GenBank/DDBJ databases">
        <title>Reference genome sequencing for broad-spectrum identification of bacterial and archaeal isolates by mass spectrometry.</title>
        <authorList>
            <person name="Sekiguchi Y."/>
            <person name="Tourlousse D.M."/>
        </authorList>
    </citation>
    <scope>NUCLEOTIDE SEQUENCE</scope>
    <source>
        <strain evidence="10">H2</strain>
    </source>
</reference>
<evidence type="ECO:0000313" key="11">
    <source>
        <dbReference type="Proteomes" id="UP001144352"/>
    </source>
</evidence>
<proteinExistence type="predicted"/>
<feature type="domain" description="Glycosyltransferase RgtA/B/C/D-like" evidence="9">
    <location>
        <begin position="82"/>
        <end position="239"/>
    </location>
</feature>
<dbReference type="EMBL" id="BSDS01000002">
    <property type="protein sequence ID" value="GLI39727.1"/>
    <property type="molecule type" value="Genomic_DNA"/>
</dbReference>
<evidence type="ECO:0000256" key="5">
    <source>
        <dbReference type="ARBA" id="ARBA00022692"/>
    </source>
</evidence>
<dbReference type="PANTHER" id="PTHR33908:SF11">
    <property type="entry name" value="MEMBRANE PROTEIN"/>
    <property type="match status" value="1"/>
</dbReference>
<keyword evidence="3" id="KW-0328">Glycosyltransferase</keyword>
<feature type="transmembrane region" description="Helical" evidence="8">
    <location>
        <begin position="280"/>
        <end position="301"/>
    </location>
</feature>
<dbReference type="Proteomes" id="UP001144352">
    <property type="component" value="Unassembled WGS sequence"/>
</dbReference>
<dbReference type="PANTHER" id="PTHR33908">
    <property type="entry name" value="MANNOSYLTRANSFERASE YKCB-RELATED"/>
    <property type="match status" value="1"/>
</dbReference>
<dbReference type="GO" id="GO:0005886">
    <property type="term" value="C:plasma membrane"/>
    <property type="evidence" value="ECO:0007669"/>
    <property type="project" value="UniProtKB-SubCell"/>
</dbReference>
<comment type="caution">
    <text evidence="10">The sequence shown here is derived from an EMBL/GenBank/DDBJ whole genome shotgun (WGS) entry which is preliminary data.</text>
</comment>
<evidence type="ECO:0000256" key="1">
    <source>
        <dbReference type="ARBA" id="ARBA00004651"/>
    </source>
</evidence>
<evidence type="ECO:0000256" key="8">
    <source>
        <dbReference type="SAM" id="Phobius"/>
    </source>
</evidence>
<evidence type="ECO:0000256" key="7">
    <source>
        <dbReference type="ARBA" id="ARBA00023136"/>
    </source>
</evidence>
<name>A0A9W6G3H1_9BACT</name>
<accession>A0A9W6G3H1</accession>
<keyword evidence="2" id="KW-1003">Cell membrane</keyword>
<dbReference type="Pfam" id="PF13231">
    <property type="entry name" value="PMT_2"/>
    <property type="match status" value="1"/>
</dbReference>
<dbReference type="RefSeq" id="WP_214184566.1">
    <property type="nucleotide sequence ID" value="NZ_BSDS01000002.1"/>
</dbReference>
<feature type="transmembrane region" description="Helical" evidence="8">
    <location>
        <begin position="194"/>
        <end position="212"/>
    </location>
</feature>
<dbReference type="GO" id="GO:0009103">
    <property type="term" value="P:lipopolysaccharide biosynthetic process"/>
    <property type="evidence" value="ECO:0007669"/>
    <property type="project" value="UniProtKB-ARBA"/>
</dbReference>
<protein>
    <recommendedName>
        <fullName evidence="9">Glycosyltransferase RgtA/B/C/D-like domain-containing protein</fullName>
    </recommendedName>
</protein>
<organism evidence="10 11">
    <name type="scientific">Geobacter hydrogenophilus</name>
    <dbReference type="NCBI Taxonomy" id="40983"/>
    <lineage>
        <taxon>Bacteria</taxon>
        <taxon>Pseudomonadati</taxon>
        <taxon>Thermodesulfobacteriota</taxon>
        <taxon>Desulfuromonadia</taxon>
        <taxon>Geobacterales</taxon>
        <taxon>Geobacteraceae</taxon>
        <taxon>Geobacter</taxon>
    </lineage>
</organism>
<dbReference type="InterPro" id="IPR038731">
    <property type="entry name" value="RgtA/B/C-like"/>
</dbReference>
<keyword evidence="4" id="KW-0808">Transferase</keyword>
<dbReference type="InterPro" id="IPR050297">
    <property type="entry name" value="LipidA_mod_glycosyltrf_83"/>
</dbReference>
<sequence length="569" mass="62333">MKTIDPLKEMKKKGVSDGKGVSVRTPGVLWVVILCIAWVVPGLMGHDPWKADEPYTFGLVNHILRTGDWVVPTLAGEPFMEKPPLFFITAAGFARLFSPLMPLHDAARLAGGFYSLVALLFVGLSGRELFGRGRGRIAVLLVLGCIGLQSTAHKLITDTALFAGFSVALYGLALSRRRHLAGGFFLGTGTGMGFMAKGLLAPGLLGPIALALPLVTREWRSRRYAATLAVALLAVAPWFVVWPYALYLKAPHLFEEWLWVQNVGRFLGHNNLGPKNKPGFYFYTLPWYAWPALPLAILAIARERPWRRGGSPLLMPLTAFVVILAVLSFSCDARSLYALPMLLPLALLAVRGEELLNDRLARRLNGAAVAIPAVVALLLWGGWLAMTTGVPAAVAGAILRRHPHDPMVRPLLMVAALLYSVGWGVAVWRCRRIGYRLSVNWGAGMVMAWGVAMTLWLPWQDAGRSYREVAASLARVIPHQGCISSRGLGESERAMFEYQAGVVTKRVEVGASFDCTFHLDQLRKEPKDVPPTAGWVKVWEGRRPGSDDERFVLWRRGDISGRAGLNAGP</sequence>